<keyword evidence="1" id="KW-0732">Signal</keyword>
<gene>
    <name evidence="3" type="ORF">F7Q99_32115</name>
</gene>
<evidence type="ECO:0000313" key="4">
    <source>
        <dbReference type="Proteomes" id="UP000450000"/>
    </source>
</evidence>
<dbReference type="SUPFAM" id="SSF50370">
    <property type="entry name" value="Ricin B-like lectins"/>
    <property type="match status" value="1"/>
</dbReference>
<evidence type="ECO:0000256" key="1">
    <source>
        <dbReference type="SAM" id="SignalP"/>
    </source>
</evidence>
<dbReference type="OrthoDB" id="4273937at2"/>
<accession>A0A6N7KZ58</accession>
<dbReference type="Gene3D" id="2.80.10.50">
    <property type="match status" value="1"/>
</dbReference>
<dbReference type="InterPro" id="IPR000772">
    <property type="entry name" value="Ricin_B_lectin"/>
</dbReference>
<feature type="signal peptide" evidence="1">
    <location>
        <begin position="1"/>
        <end position="25"/>
    </location>
</feature>
<organism evidence="3 4">
    <name type="scientific">Streptomyces kaniharaensis</name>
    <dbReference type="NCBI Taxonomy" id="212423"/>
    <lineage>
        <taxon>Bacteria</taxon>
        <taxon>Bacillati</taxon>
        <taxon>Actinomycetota</taxon>
        <taxon>Actinomycetes</taxon>
        <taxon>Kitasatosporales</taxon>
        <taxon>Streptomycetaceae</taxon>
        <taxon>Streptomyces</taxon>
    </lineage>
</organism>
<comment type="caution">
    <text evidence="3">The sequence shown here is derived from an EMBL/GenBank/DDBJ whole genome shotgun (WGS) entry which is preliminary data.</text>
</comment>
<evidence type="ECO:0000259" key="2">
    <source>
        <dbReference type="SMART" id="SM00458"/>
    </source>
</evidence>
<dbReference type="InterPro" id="IPR035992">
    <property type="entry name" value="Ricin_B-like_lectins"/>
</dbReference>
<dbReference type="EMBL" id="WBOF01000003">
    <property type="protein sequence ID" value="MQS16711.1"/>
    <property type="molecule type" value="Genomic_DNA"/>
</dbReference>
<keyword evidence="4" id="KW-1185">Reference proteome</keyword>
<feature type="domain" description="Ricin B lectin" evidence="2">
    <location>
        <begin position="77"/>
        <end position="213"/>
    </location>
</feature>
<dbReference type="RefSeq" id="WP_153468144.1">
    <property type="nucleotide sequence ID" value="NZ_WBOF01000003.1"/>
</dbReference>
<dbReference type="PROSITE" id="PS50231">
    <property type="entry name" value="RICIN_B_LECTIN"/>
    <property type="match status" value="1"/>
</dbReference>
<reference evidence="3 4" key="1">
    <citation type="submission" date="2019-09" db="EMBL/GenBank/DDBJ databases">
        <title>Genome Sequences of Streptomyces kaniharaensis ATCC 21070.</title>
        <authorList>
            <person name="Zhu W."/>
            <person name="De Crecy-Lagard V."/>
            <person name="Richards N.G."/>
        </authorList>
    </citation>
    <scope>NUCLEOTIDE SEQUENCE [LARGE SCALE GENOMIC DNA]</scope>
    <source>
        <strain evidence="3 4">SF-557</strain>
    </source>
</reference>
<dbReference type="Pfam" id="PF00652">
    <property type="entry name" value="Ricin_B_lectin"/>
    <property type="match status" value="1"/>
</dbReference>
<sequence length="213" mass="23002">MRQNRIGFAVLAGLSALALSTAAQAAPYEAPAAAGAGAGPAAGRLVVDLDSPSQLPHAGQSGPPVFTQAAPMVTYRTPAFTNNHGGKCLDGDLNTINYDGAKVQLWGCNGWDNQSWYWTPAPGLPVGYYTIQNGHGWKCLDGDLNTINYDGAKVQLWGCNGWDNQTWVWSGSTLQNYHGWKCLDGDLNTINYDGAKVQLWGCNGWDNQSWTWH</sequence>
<name>A0A6N7KZ58_9ACTN</name>
<feature type="chain" id="PRO_5026687724" evidence="1">
    <location>
        <begin position="26"/>
        <end position="213"/>
    </location>
</feature>
<dbReference type="CDD" id="cd00161">
    <property type="entry name" value="beta-trefoil_Ricin-like"/>
    <property type="match status" value="1"/>
</dbReference>
<evidence type="ECO:0000313" key="3">
    <source>
        <dbReference type="EMBL" id="MQS16711.1"/>
    </source>
</evidence>
<proteinExistence type="predicted"/>
<dbReference type="AlphaFoldDB" id="A0A6N7KZ58"/>
<dbReference type="SMART" id="SM00458">
    <property type="entry name" value="RICIN"/>
    <property type="match status" value="1"/>
</dbReference>
<protein>
    <submittedName>
        <fullName evidence="3">RICIN domain-containing protein</fullName>
    </submittedName>
</protein>
<dbReference type="Proteomes" id="UP000450000">
    <property type="component" value="Unassembled WGS sequence"/>
</dbReference>